<feature type="region of interest" description="Disordered" evidence="5">
    <location>
        <begin position="74"/>
        <end position="95"/>
    </location>
</feature>
<name>A0A1Z3HFP5_9CYAN</name>
<accession>A0A1Z3HFP5</accession>
<dbReference type="STRING" id="1641165.XM38_02600"/>
<keyword evidence="2 6" id="KW-0812">Transmembrane</keyword>
<feature type="domain" description="DUF1232" evidence="7">
    <location>
        <begin position="23"/>
        <end position="58"/>
    </location>
</feature>
<protein>
    <recommendedName>
        <fullName evidence="7">DUF1232 domain-containing protein</fullName>
    </recommendedName>
</protein>
<evidence type="ECO:0000256" key="1">
    <source>
        <dbReference type="ARBA" id="ARBA00004127"/>
    </source>
</evidence>
<evidence type="ECO:0000256" key="5">
    <source>
        <dbReference type="SAM" id="MobiDB-lite"/>
    </source>
</evidence>
<evidence type="ECO:0000256" key="4">
    <source>
        <dbReference type="ARBA" id="ARBA00023136"/>
    </source>
</evidence>
<feature type="transmembrane region" description="Helical" evidence="6">
    <location>
        <begin position="21"/>
        <end position="37"/>
    </location>
</feature>
<evidence type="ECO:0000313" key="9">
    <source>
        <dbReference type="Proteomes" id="UP000191901"/>
    </source>
</evidence>
<sequence length="95" mass="10948">MRSPIQSFYTWYRQVLRNSRFRWLLIVGTVLYLLSPIDIAPDIIPIVGWIDDGLLITLLVSELSQMAMDWLGRSTQTRPQEKSDGPVIDVTAREN</sequence>
<keyword evidence="4 6" id="KW-0472">Membrane</keyword>
<dbReference type="Pfam" id="PF06803">
    <property type="entry name" value="DUF1232"/>
    <property type="match status" value="1"/>
</dbReference>
<gene>
    <name evidence="8" type="ORF">XM38_000260</name>
</gene>
<dbReference type="KEGG" id="hhg:XM38_000260"/>
<evidence type="ECO:0000313" key="8">
    <source>
        <dbReference type="EMBL" id="ASC69100.1"/>
    </source>
</evidence>
<evidence type="ECO:0000259" key="7">
    <source>
        <dbReference type="Pfam" id="PF06803"/>
    </source>
</evidence>
<dbReference type="InterPro" id="IPR010652">
    <property type="entry name" value="DUF1232"/>
</dbReference>
<evidence type="ECO:0000256" key="6">
    <source>
        <dbReference type="SAM" id="Phobius"/>
    </source>
</evidence>
<keyword evidence="3 6" id="KW-1133">Transmembrane helix</keyword>
<dbReference type="EMBL" id="CP021983">
    <property type="protein sequence ID" value="ASC69100.1"/>
    <property type="molecule type" value="Genomic_DNA"/>
</dbReference>
<comment type="subcellular location">
    <subcellularLocation>
        <location evidence="1">Endomembrane system</location>
        <topology evidence="1">Multi-pass membrane protein</topology>
    </subcellularLocation>
</comment>
<reference evidence="8 9" key="1">
    <citation type="journal article" date="2016" name="Biochim. Biophys. Acta">
        <title>Characterization of red-shifted phycobilisomes isolated from the chlorophyll f-containing cyanobacterium Halomicronema hongdechloris.</title>
        <authorList>
            <person name="Li Y."/>
            <person name="Lin Y."/>
            <person name="Garvey C.J."/>
            <person name="Birch D."/>
            <person name="Corkery R.W."/>
            <person name="Loughlin P.C."/>
            <person name="Scheer H."/>
            <person name="Willows R.D."/>
            <person name="Chen M."/>
        </authorList>
    </citation>
    <scope>NUCLEOTIDE SEQUENCE [LARGE SCALE GENOMIC DNA]</scope>
    <source>
        <strain evidence="8 9">C2206</strain>
    </source>
</reference>
<organism evidence="8 9">
    <name type="scientific">Halomicronema hongdechloris C2206</name>
    <dbReference type="NCBI Taxonomy" id="1641165"/>
    <lineage>
        <taxon>Bacteria</taxon>
        <taxon>Bacillati</taxon>
        <taxon>Cyanobacteriota</taxon>
        <taxon>Cyanophyceae</taxon>
        <taxon>Nodosilineales</taxon>
        <taxon>Nodosilineaceae</taxon>
        <taxon>Halomicronema</taxon>
    </lineage>
</organism>
<evidence type="ECO:0000256" key="2">
    <source>
        <dbReference type="ARBA" id="ARBA00022692"/>
    </source>
</evidence>
<keyword evidence="9" id="KW-1185">Reference proteome</keyword>
<dbReference type="OrthoDB" id="573033at2"/>
<dbReference type="GO" id="GO:0012505">
    <property type="term" value="C:endomembrane system"/>
    <property type="evidence" value="ECO:0007669"/>
    <property type="project" value="UniProtKB-SubCell"/>
</dbReference>
<evidence type="ECO:0000256" key="3">
    <source>
        <dbReference type="ARBA" id="ARBA00022989"/>
    </source>
</evidence>
<dbReference type="RefSeq" id="WP_080805657.1">
    <property type="nucleotide sequence ID" value="NZ_CP021983.2"/>
</dbReference>
<dbReference type="Proteomes" id="UP000191901">
    <property type="component" value="Chromosome"/>
</dbReference>
<dbReference type="AlphaFoldDB" id="A0A1Z3HFP5"/>
<proteinExistence type="predicted"/>